<keyword evidence="1" id="KW-1133">Transmembrane helix</keyword>
<evidence type="ECO:0000313" key="3">
    <source>
        <dbReference type="Proteomes" id="UP000198561"/>
    </source>
</evidence>
<accession>A0A1H6IJJ9</accession>
<gene>
    <name evidence="2" type="ORF">SAMN05421593_4429</name>
</gene>
<dbReference type="EMBL" id="FNWQ01000008">
    <property type="protein sequence ID" value="SEH46723.1"/>
    <property type="molecule type" value="Genomic_DNA"/>
</dbReference>
<feature type="transmembrane region" description="Helical" evidence="1">
    <location>
        <begin position="37"/>
        <end position="62"/>
    </location>
</feature>
<feature type="transmembrane region" description="Helical" evidence="1">
    <location>
        <begin position="74"/>
        <end position="93"/>
    </location>
</feature>
<sequence>MMKDSEIINLGKTVFGIFFSVGTLCLLGALITKDDWFAGAGYLLIIFGVPVNLLCILGLLIYSAINTSKFKECMIGILILTANIPIAFTYTIIGLNSLQ</sequence>
<evidence type="ECO:0000256" key="1">
    <source>
        <dbReference type="SAM" id="Phobius"/>
    </source>
</evidence>
<evidence type="ECO:0000313" key="2">
    <source>
        <dbReference type="EMBL" id="SEH46723.1"/>
    </source>
</evidence>
<dbReference type="STRING" id="680127.SAMN05421593_4429"/>
<dbReference type="AlphaFoldDB" id="A0A1H6IJJ9"/>
<proteinExistence type="predicted"/>
<feature type="transmembrane region" description="Helical" evidence="1">
    <location>
        <begin position="12"/>
        <end position="31"/>
    </location>
</feature>
<name>A0A1H6IJJ9_CHRCI</name>
<keyword evidence="1" id="KW-0472">Membrane</keyword>
<organism evidence="2 3">
    <name type="scientific">Chryseobacterium culicis</name>
    <dbReference type="NCBI Taxonomy" id="680127"/>
    <lineage>
        <taxon>Bacteria</taxon>
        <taxon>Pseudomonadati</taxon>
        <taxon>Bacteroidota</taxon>
        <taxon>Flavobacteriia</taxon>
        <taxon>Flavobacteriales</taxon>
        <taxon>Weeksellaceae</taxon>
        <taxon>Chryseobacterium group</taxon>
        <taxon>Chryseobacterium</taxon>
    </lineage>
</organism>
<keyword evidence="1" id="KW-0812">Transmembrane</keyword>
<reference evidence="2 3" key="1">
    <citation type="submission" date="2016-10" db="EMBL/GenBank/DDBJ databases">
        <authorList>
            <person name="de Groot N.N."/>
        </authorList>
    </citation>
    <scope>NUCLEOTIDE SEQUENCE [LARGE SCALE GENOMIC DNA]</scope>
    <source>
        <strain evidence="2 3">DSM 23031</strain>
    </source>
</reference>
<dbReference type="Proteomes" id="UP000198561">
    <property type="component" value="Unassembled WGS sequence"/>
</dbReference>
<protein>
    <submittedName>
        <fullName evidence="2">Branched-chain amino acid:cation transporter, LIVCS family</fullName>
    </submittedName>
</protein>